<reference evidence="2" key="1">
    <citation type="submission" date="2016-11" db="EMBL/GenBank/DDBJ databases">
        <authorList>
            <person name="Varghese N."/>
            <person name="Submissions S."/>
        </authorList>
    </citation>
    <scope>NUCLEOTIDE SEQUENCE [LARGE SCALE GENOMIC DNA]</scope>
    <source>
        <strain evidence="2">DSM 29326</strain>
    </source>
</reference>
<organism evidence="1 2">
    <name type="scientific">Loktanella atrilutea</name>
    <dbReference type="NCBI Taxonomy" id="366533"/>
    <lineage>
        <taxon>Bacteria</taxon>
        <taxon>Pseudomonadati</taxon>
        <taxon>Pseudomonadota</taxon>
        <taxon>Alphaproteobacteria</taxon>
        <taxon>Rhodobacterales</taxon>
        <taxon>Roseobacteraceae</taxon>
        <taxon>Loktanella</taxon>
    </lineage>
</organism>
<proteinExistence type="predicted"/>
<dbReference type="STRING" id="366533.SAMN05444339_11822"/>
<protein>
    <submittedName>
        <fullName evidence="1">Uncharacterized protein</fullName>
    </submittedName>
</protein>
<dbReference type="RefSeq" id="WP_178352796.1">
    <property type="nucleotide sequence ID" value="NZ_FQUE01000018.1"/>
</dbReference>
<gene>
    <name evidence="1" type="ORF">SAMN05444339_11822</name>
</gene>
<accession>A0A1M5F9C4</accession>
<keyword evidence="2" id="KW-1185">Reference proteome</keyword>
<evidence type="ECO:0000313" key="2">
    <source>
        <dbReference type="Proteomes" id="UP000183987"/>
    </source>
</evidence>
<sequence>MFRSVDIELAGGLIQRPDYFDMPIVAQQGEIFDGIYVQLVQCNMSEAKNLLGRIKNVC</sequence>
<name>A0A1M5F9C4_LOKAT</name>
<dbReference type="EMBL" id="FQUE01000018">
    <property type="protein sequence ID" value="SHF88117.1"/>
    <property type="molecule type" value="Genomic_DNA"/>
</dbReference>
<dbReference type="Proteomes" id="UP000183987">
    <property type="component" value="Unassembled WGS sequence"/>
</dbReference>
<dbReference type="AlphaFoldDB" id="A0A1M5F9C4"/>
<evidence type="ECO:0000313" key="1">
    <source>
        <dbReference type="EMBL" id="SHF88117.1"/>
    </source>
</evidence>